<comment type="caution">
    <text evidence="1">The sequence shown here is derived from an EMBL/GenBank/DDBJ whole genome shotgun (WGS) entry which is preliminary data.</text>
</comment>
<dbReference type="EMBL" id="CAUJNA010002023">
    <property type="protein sequence ID" value="CAJ1390188.1"/>
    <property type="molecule type" value="Genomic_DNA"/>
</dbReference>
<sequence>MGEPRVIFLHGLESGCGGRKHCFLQQHYEHVICVDMHMSLFNLAKRNGIARNCLAHAFSTAPWNLLACSVQFSLDGCLQCQAAELAKASETGGVLVGSSWGGAVAVLAIAKGLWKGPAVLIAPAYGAAVGRSGWRDPAYAPAEVYASMTRNLAEGSSGRVIIVHGTKDDTVPIADSRAMAQATGLELVEVEDGDHGMKCLLEGTHPRLKSLIDKAWSHNGGLPPSKY</sequence>
<proteinExistence type="predicted"/>
<dbReference type="Gene3D" id="3.40.50.1820">
    <property type="entry name" value="alpha/beta hydrolase"/>
    <property type="match status" value="1"/>
</dbReference>
<dbReference type="SUPFAM" id="SSF53474">
    <property type="entry name" value="alpha/beta-Hydrolases"/>
    <property type="match status" value="1"/>
</dbReference>
<dbReference type="InterPro" id="IPR029058">
    <property type="entry name" value="AB_hydrolase_fold"/>
</dbReference>
<keyword evidence="2" id="KW-1185">Reference proteome</keyword>
<organism evidence="1 2">
    <name type="scientific">Effrenium voratum</name>
    <dbReference type="NCBI Taxonomy" id="2562239"/>
    <lineage>
        <taxon>Eukaryota</taxon>
        <taxon>Sar</taxon>
        <taxon>Alveolata</taxon>
        <taxon>Dinophyceae</taxon>
        <taxon>Suessiales</taxon>
        <taxon>Symbiodiniaceae</taxon>
        <taxon>Effrenium</taxon>
    </lineage>
</organism>
<accession>A0AA36IPC2</accession>
<protein>
    <submittedName>
        <fullName evidence="1">Uncharacterized protein</fullName>
    </submittedName>
</protein>
<gene>
    <name evidence="1" type="ORF">EVOR1521_LOCUS15671</name>
</gene>
<reference evidence="1" key="1">
    <citation type="submission" date="2023-08" db="EMBL/GenBank/DDBJ databases">
        <authorList>
            <person name="Chen Y."/>
            <person name="Shah S."/>
            <person name="Dougan E. K."/>
            <person name="Thang M."/>
            <person name="Chan C."/>
        </authorList>
    </citation>
    <scope>NUCLEOTIDE SEQUENCE</scope>
</reference>
<evidence type="ECO:0000313" key="2">
    <source>
        <dbReference type="Proteomes" id="UP001178507"/>
    </source>
</evidence>
<name>A0AA36IPC2_9DINO</name>
<dbReference type="AlphaFoldDB" id="A0AA36IPC2"/>
<dbReference type="Proteomes" id="UP001178507">
    <property type="component" value="Unassembled WGS sequence"/>
</dbReference>
<evidence type="ECO:0000313" key="1">
    <source>
        <dbReference type="EMBL" id="CAJ1390188.1"/>
    </source>
</evidence>